<sequence length="211" mass="22914">MSPRIGLDLRAILQAATELADQQGYKEVSLASLAQKLKVRSPSLYNHVNGLTGLRRALALHGLSQLTSDLTSSAVGRSGDEAIRAMSLAYVAYARRHPGLYEATLQAPAEGDAEHKQASQVTLGLISRVLDAYQLSDEMKLHAIRSFRSLLHGFASLEQQGAFKLPLDLDVTLQVLIDTYLAGIVRLQSMPANTEGTQGEVLKHAQQPEED</sequence>
<dbReference type="InterPro" id="IPR001647">
    <property type="entry name" value="HTH_TetR"/>
</dbReference>
<dbReference type="EMBL" id="JBBPCC010000013">
    <property type="protein sequence ID" value="MEK8130090.1"/>
    <property type="molecule type" value="Genomic_DNA"/>
</dbReference>
<feature type="DNA-binding region" description="H-T-H motif" evidence="4">
    <location>
        <begin position="29"/>
        <end position="48"/>
    </location>
</feature>
<reference evidence="6 7" key="1">
    <citation type="submission" date="2024-04" db="EMBL/GenBank/DDBJ databases">
        <title>draft genome sequnece of Paenibacillus filicis.</title>
        <authorList>
            <person name="Kim D.-U."/>
        </authorList>
    </citation>
    <scope>NUCLEOTIDE SEQUENCE [LARGE SCALE GENOMIC DNA]</scope>
    <source>
        <strain evidence="6 7">KACC14197</strain>
    </source>
</reference>
<dbReference type="PANTHER" id="PTHR30055:SF239">
    <property type="entry name" value="TRANSCRIPTIONAL REGULATORY PROTEIN"/>
    <property type="match status" value="1"/>
</dbReference>
<dbReference type="InterPro" id="IPR050109">
    <property type="entry name" value="HTH-type_TetR-like_transc_reg"/>
</dbReference>
<proteinExistence type="predicted"/>
<dbReference type="RefSeq" id="WP_341417220.1">
    <property type="nucleotide sequence ID" value="NZ_JBBPCC010000013.1"/>
</dbReference>
<protein>
    <submittedName>
        <fullName evidence="6">WHG domain-containing protein</fullName>
    </submittedName>
</protein>
<evidence type="ECO:0000256" key="4">
    <source>
        <dbReference type="PROSITE-ProRule" id="PRU00335"/>
    </source>
</evidence>
<feature type="domain" description="HTH tetR-type" evidence="5">
    <location>
        <begin position="6"/>
        <end position="66"/>
    </location>
</feature>
<dbReference type="Pfam" id="PF00440">
    <property type="entry name" value="TetR_N"/>
    <property type="match status" value="1"/>
</dbReference>
<dbReference type="PANTHER" id="PTHR30055">
    <property type="entry name" value="HTH-TYPE TRANSCRIPTIONAL REGULATOR RUTR"/>
    <property type="match status" value="1"/>
</dbReference>
<keyword evidence="2 4" id="KW-0238">DNA-binding</keyword>
<dbReference type="InterPro" id="IPR025996">
    <property type="entry name" value="MT1864/Rv1816-like_C"/>
</dbReference>
<gene>
    <name evidence="6" type="ORF">WMW72_19480</name>
</gene>
<keyword evidence="3" id="KW-0804">Transcription</keyword>
<accession>A0ABU9DMK1</accession>
<comment type="caution">
    <text evidence="6">The sequence shown here is derived from an EMBL/GenBank/DDBJ whole genome shotgun (WGS) entry which is preliminary data.</text>
</comment>
<dbReference type="PROSITE" id="PS50977">
    <property type="entry name" value="HTH_TETR_2"/>
    <property type="match status" value="1"/>
</dbReference>
<evidence type="ECO:0000313" key="6">
    <source>
        <dbReference type="EMBL" id="MEK8130090.1"/>
    </source>
</evidence>
<name>A0ABU9DMK1_9BACL</name>
<dbReference type="SUPFAM" id="SSF48498">
    <property type="entry name" value="Tetracyclin repressor-like, C-terminal domain"/>
    <property type="match status" value="1"/>
</dbReference>
<evidence type="ECO:0000256" key="3">
    <source>
        <dbReference type="ARBA" id="ARBA00023163"/>
    </source>
</evidence>
<keyword evidence="1" id="KW-0805">Transcription regulation</keyword>
<keyword evidence="7" id="KW-1185">Reference proteome</keyword>
<dbReference type="Proteomes" id="UP001469365">
    <property type="component" value="Unassembled WGS sequence"/>
</dbReference>
<dbReference type="InterPro" id="IPR009057">
    <property type="entry name" value="Homeodomain-like_sf"/>
</dbReference>
<evidence type="ECO:0000256" key="2">
    <source>
        <dbReference type="ARBA" id="ARBA00023125"/>
    </source>
</evidence>
<dbReference type="SUPFAM" id="SSF46689">
    <property type="entry name" value="Homeodomain-like"/>
    <property type="match status" value="1"/>
</dbReference>
<evidence type="ECO:0000259" key="5">
    <source>
        <dbReference type="PROSITE" id="PS50977"/>
    </source>
</evidence>
<dbReference type="Gene3D" id="1.10.10.60">
    <property type="entry name" value="Homeodomain-like"/>
    <property type="match status" value="1"/>
</dbReference>
<evidence type="ECO:0000256" key="1">
    <source>
        <dbReference type="ARBA" id="ARBA00023015"/>
    </source>
</evidence>
<dbReference type="InterPro" id="IPR036271">
    <property type="entry name" value="Tet_transcr_reg_TetR-rel_C_sf"/>
</dbReference>
<dbReference type="Pfam" id="PF13305">
    <property type="entry name" value="TetR_C_33"/>
    <property type="match status" value="1"/>
</dbReference>
<evidence type="ECO:0000313" key="7">
    <source>
        <dbReference type="Proteomes" id="UP001469365"/>
    </source>
</evidence>
<dbReference type="Gene3D" id="1.10.357.10">
    <property type="entry name" value="Tetracycline Repressor, domain 2"/>
    <property type="match status" value="1"/>
</dbReference>
<organism evidence="6 7">
    <name type="scientific">Paenibacillus filicis</name>
    <dbReference type="NCBI Taxonomy" id="669464"/>
    <lineage>
        <taxon>Bacteria</taxon>
        <taxon>Bacillati</taxon>
        <taxon>Bacillota</taxon>
        <taxon>Bacilli</taxon>
        <taxon>Bacillales</taxon>
        <taxon>Paenibacillaceae</taxon>
        <taxon>Paenibacillus</taxon>
    </lineage>
</organism>